<dbReference type="GeneID" id="93075726"/>
<organism evidence="5 8">
    <name type="scientific">Clostridium pasteurianum DSM 525 = ATCC 6013</name>
    <dbReference type="NCBI Taxonomy" id="1262449"/>
    <lineage>
        <taxon>Bacteria</taxon>
        <taxon>Bacillati</taxon>
        <taxon>Bacillota</taxon>
        <taxon>Clostridia</taxon>
        <taxon>Eubacteriales</taxon>
        <taxon>Clostridiaceae</taxon>
        <taxon>Clostridium</taxon>
    </lineage>
</organism>
<evidence type="ECO:0000313" key="7">
    <source>
        <dbReference type="Proteomes" id="UP000028042"/>
    </source>
</evidence>
<dbReference type="eggNOG" id="COG3697">
    <property type="taxonomic scope" value="Bacteria"/>
</dbReference>
<dbReference type="GO" id="GO:0016829">
    <property type="term" value="F:lyase activity"/>
    <property type="evidence" value="ECO:0007669"/>
    <property type="project" value="UniProtKB-KW"/>
</dbReference>
<sequence length="172" mass="20672">MEYDKREIFLDRKKRYVFQKKLIDKYKKTLLSIKVNHPSNNTTTVNIIKSMDDIITDIFNDKIYLKIFRITLEGPVVIILLNIDEIEAKKVCMEIEDKHMLGGCIDVCVYNSNHKLISRKDFGYEKRRCFICNNLIDYCVKYKIHTDIEILEKMRKIYLSYVNKYYSSRFNK</sequence>
<dbReference type="RefSeq" id="WP_003448051.1">
    <property type="nucleotide sequence ID" value="NZ_ANZB01000019.1"/>
</dbReference>
<dbReference type="KEGG" id="cpat:CLPA_c36330"/>
<gene>
    <name evidence="5" type="ORF">CLPA_c36330</name>
    <name evidence="6" type="ORF">CP6013_03556</name>
</gene>
<evidence type="ECO:0000313" key="5">
    <source>
        <dbReference type="EMBL" id="AJA53677.1"/>
    </source>
</evidence>
<keyword evidence="3" id="KW-0548">Nucleotidyltransferase</keyword>
<evidence type="ECO:0000256" key="4">
    <source>
        <dbReference type="ARBA" id="ARBA00048574"/>
    </source>
</evidence>
<keyword evidence="2 5" id="KW-0808">Transferase</keyword>
<reference evidence="6" key="2">
    <citation type="submission" date="2015-10" db="EMBL/GenBank/DDBJ databases">
        <title>Improved Draft Genome Sequence of Clostridium pasteurianum Strain ATCC 6013 (DSM 525) Using a Hybrid Next-Generation Sequencing Approach.</title>
        <authorList>
            <person name="Pyne M.E."/>
            <person name="Utturkar S.M."/>
            <person name="Brown S.D."/>
            <person name="Moo-Young M."/>
            <person name="Chung D.A."/>
            <person name="Chou P.C."/>
        </authorList>
    </citation>
    <scope>NUCLEOTIDE SEQUENCE</scope>
    <source>
        <strain evidence="6">ATCC 6013</strain>
    </source>
</reference>
<keyword evidence="6" id="KW-0456">Lyase</keyword>
<evidence type="ECO:0000313" key="8">
    <source>
        <dbReference type="Proteomes" id="UP000030905"/>
    </source>
</evidence>
<dbReference type="Pfam" id="PF03802">
    <property type="entry name" value="CitX"/>
    <property type="match status" value="1"/>
</dbReference>
<keyword evidence="8" id="KW-1185">Reference proteome</keyword>
<dbReference type="EMBL" id="CP009268">
    <property type="protein sequence ID" value="AJA53677.1"/>
    <property type="molecule type" value="Genomic_DNA"/>
</dbReference>
<dbReference type="GO" id="GO:0050519">
    <property type="term" value="F:holo-citrate lyase synthase activity"/>
    <property type="evidence" value="ECO:0007669"/>
    <property type="project" value="UniProtKB-EC"/>
</dbReference>
<proteinExistence type="predicted"/>
<comment type="catalytic activity">
    <reaction evidence="4">
        <text>apo-[citrate lyase ACP] + 2'-(5''-triphospho-alpha-D-ribosyl)-3'-dephospho-CoA = holo-[citrate lyase ACP] + diphosphate</text>
        <dbReference type="Rhea" id="RHEA:16333"/>
        <dbReference type="Rhea" id="RHEA-COMP:10157"/>
        <dbReference type="Rhea" id="RHEA-COMP:10158"/>
        <dbReference type="ChEBI" id="CHEBI:29999"/>
        <dbReference type="ChEBI" id="CHEBI:33019"/>
        <dbReference type="ChEBI" id="CHEBI:61378"/>
        <dbReference type="ChEBI" id="CHEBI:82683"/>
        <dbReference type="EC" id="2.7.7.61"/>
    </reaction>
</comment>
<dbReference type="GO" id="GO:0051191">
    <property type="term" value="P:prosthetic group biosynthetic process"/>
    <property type="evidence" value="ECO:0007669"/>
    <property type="project" value="InterPro"/>
</dbReference>
<dbReference type="InterPro" id="IPR005551">
    <property type="entry name" value="CitX"/>
</dbReference>
<evidence type="ECO:0000256" key="2">
    <source>
        <dbReference type="ARBA" id="ARBA00022679"/>
    </source>
</evidence>
<dbReference type="EC" id="2.7.7.61" evidence="1"/>
<reference evidence="5 8" key="1">
    <citation type="journal article" date="2015" name="Genome Announc.">
        <title>Complete Genome Sequence of the Nitrogen-Fixing and Solvent-Producing Clostridium pasteurianum DSM 525.</title>
        <authorList>
            <person name="Poehlein A."/>
            <person name="Grosse-Honebrink A."/>
            <person name="Zhang Y."/>
            <person name="Minton N.P."/>
            <person name="Daniel R."/>
        </authorList>
    </citation>
    <scope>NUCLEOTIDE SEQUENCE [LARGE SCALE GENOMIC DNA]</scope>
    <source>
        <strain evidence="5">DSM 525</strain>
        <strain evidence="8">DSM 525 / ATCC 6013</strain>
    </source>
</reference>
<evidence type="ECO:0000313" key="6">
    <source>
        <dbReference type="EMBL" id="KRU14298.1"/>
    </source>
</evidence>
<dbReference type="AlphaFoldDB" id="A0A0H3J8A7"/>
<reference evidence="6 7" key="3">
    <citation type="journal article" name="Genome Announc.">
        <title>Improved Draft Genome Sequence of Clostridium pasteurianum Strain ATCC 6013 (DSM 525) Using a Hybrid Next-Generation Sequencing Approach.</title>
        <authorList>
            <person name="Pyne M.E."/>
            <person name="Utturkar S."/>
            <person name="Brown S.D."/>
            <person name="Moo-Young M."/>
            <person name="Chung D.A."/>
            <person name="Chou C.P."/>
        </authorList>
    </citation>
    <scope>NUCLEOTIDE SEQUENCE [LARGE SCALE GENOMIC DNA]</scope>
    <source>
        <strain evidence="6 7">ATCC 6013</strain>
    </source>
</reference>
<protein>
    <recommendedName>
        <fullName evidence="1">citrate lyase holo-[acyl-carrier protein] synthase</fullName>
        <ecNumber evidence="1">2.7.7.61</ecNumber>
    </recommendedName>
</protein>
<dbReference type="EMBL" id="JPGY02000001">
    <property type="protein sequence ID" value="KRU14298.1"/>
    <property type="molecule type" value="Genomic_DNA"/>
</dbReference>
<dbReference type="PATRIC" id="fig|1262449.3.peg.3926"/>
<evidence type="ECO:0000256" key="3">
    <source>
        <dbReference type="ARBA" id="ARBA00022695"/>
    </source>
</evidence>
<dbReference type="Proteomes" id="UP000030905">
    <property type="component" value="Chromosome"/>
</dbReference>
<name>A0A0H3J8A7_CLOPA</name>
<evidence type="ECO:0000256" key="1">
    <source>
        <dbReference type="ARBA" id="ARBA00012524"/>
    </source>
</evidence>
<dbReference type="Proteomes" id="UP000028042">
    <property type="component" value="Unassembled WGS sequence"/>
</dbReference>
<accession>A0A0H3J8A7</accession>
<dbReference type="KEGG" id="cpae:CPAST_c36330"/>